<dbReference type="AlphaFoldDB" id="A0A949K1M8"/>
<keyword evidence="1" id="KW-0812">Transmembrane</keyword>
<evidence type="ECO:0000313" key="3">
    <source>
        <dbReference type="Proteomes" id="UP000712157"/>
    </source>
</evidence>
<dbReference type="Pfam" id="PF14808">
    <property type="entry name" value="TMEM164"/>
    <property type="match status" value="1"/>
</dbReference>
<reference evidence="2" key="1">
    <citation type="submission" date="2021-06" db="EMBL/GenBank/DDBJ databases">
        <title>Description of novel taxa of the family Lachnospiraceae.</title>
        <authorList>
            <person name="Chaplin A.V."/>
            <person name="Sokolova S.R."/>
            <person name="Pikina A.P."/>
            <person name="Korzhanova M."/>
            <person name="Belova V."/>
            <person name="Korostin D."/>
            <person name="Efimov B.A."/>
        </authorList>
    </citation>
    <scope>NUCLEOTIDE SEQUENCE</scope>
    <source>
        <strain evidence="2">ASD5720</strain>
    </source>
</reference>
<dbReference type="RefSeq" id="WP_238721694.1">
    <property type="nucleotide sequence ID" value="NZ_JAHQCW010000016.1"/>
</dbReference>
<feature type="transmembrane region" description="Helical" evidence="1">
    <location>
        <begin position="110"/>
        <end position="130"/>
    </location>
</feature>
<feature type="transmembrane region" description="Helical" evidence="1">
    <location>
        <begin position="20"/>
        <end position="42"/>
    </location>
</feature>
<comment type="caution">
    <text evidence="2">The sequence shown here is derived from an EMBL/GenBank/DDBJ whole genome shotgun (WGS) entry which is preliminary data.</text>
</comment>
<feature type="transmembrane region" description="Helical" evidence="1">
    <location>
        <begin position="167"/>
        <end position="184"/>
    </location>
</feature>
<feature type="transmembrane region" description="Helical" evidence="1">
    <location>
        <begin position="136"/>
        <end position="155"/>
    </location>
</feature>
<gene>
    <name evidence="2" type="ORF">KTH89_10980</name>
</gene>
<keyword evidence="3" id="KW-1185">Reference proteome</keyword>
<sequence>MYFWTPLSKMPGDVKGVPIFSATHLTWLAIALLGCLLAVWLFRKQNGGRRGKILRLLAWILVLGCIFRIGFRIACGVFSPRWDLPLHLCDVMMFVEFYAVYSKKEFPRELVFALGMPGALAALITPGEIYYPFWNIYYLLFIMLHVLLFLIPVLMLADGFVPRVRRLPGCFAFLAVLAAVDAVVNRQLKSNYLFISEAAEGSILDVIQEMFGAWYLPAAVGMVLLIWGMLYGGVYLWRRWGRK</sequence>
<accession>A0A949K1M8</accession>
<dbReference type="Proteomes" id="UP000712157">
    <property type="component" value="Unassembled WGS sequence"/>
</dbReference>
<dbReference type="InterPro" id="IPR011737">
    <property type="entry name" value="CHP02206_TP0381"/>
</dbReference>
<dbReference type="NCBIfam" id="TIGR02206">
    <property type="entry name" value="intg_mem_TP0381"/>
    <property type="match status" value="1"/>
</dbReference>
<dbReference type="EMBL" id="JAHQCW010000016">
    <property type="protein sequence ID" value="MBU9737065.1"/>
    <property type="molecule type" value="Genomic_DNA"/>
</dbReference>
<organism evidence="2 3">
    <name type="scientific">Diplocloster agilis</name>
    <dbReference type="NCBI Taxonomy" id="2850323"/>
    <lineage>
        <taxon>Bacteria</taxon>
        <taxon>Bacillati</taxon>
        <taxon>Bacillota</taxon>
        <taxon>Clostridia</taxon>
        <taxon>Lachnospirales</taxon>
        <taxon>Lachnospiraceae</taxon>
        <taxon>Diplocloster</taxon>
    </lineage>
</organism>
<feature type="transmembrane region" description="Helical" evidence="1">
    <location>
        <begin position="85"/>
        <end position="101"/>
    </location>
</feature>
<feature type="transmembrane region" description="Helical" evidence="1">
    <location>
        <begin position="214"/>
        <end position="237"/>
    </location>
</feature>
<evidence type="ECO:0000256" key="1">
    <source>
        <dbReference type="SAM" id="Phobius"/>
    </source>
</evidence>
<keyword evidence="1" id="KW-1133">Transmembrane helix</keyword>
<evidence type="ECO:0000313" key="2">
    <source>
        <dbReference type="EMBL" id="MBU9737065.1"/>
    </source>
</evidence>
<name>A0A949K1M8_9FIRM</name>
<feature type="transmembrane region" description="Helical" evidence="1">
    <location>
        <begin position="54"/>
        <end position="79"/>
    </location>
</feature>
<protein>
    <submittedName>
        <fullName evidence="2">TIGR02206 family membrane protein</fullName>
    </submittedName>
</protein>
<keyword evidence="1" id="KW-0472">Membrane</keyword>
<proteinExistence type="predicted"/>